<dbReference type="EMBL" id="BPPX01000021">
    <property type="protein sequence ID" value="GJC86361.1"/>
    <property type="molecule type" value="Genomic_DNA"/>
</dbReference>
<name>A0AA37GU04_9PEZI</name>
<sequence length="126" mass="13701">MEALAAGESLTGGCLNIHPFRLPPPVPQSLVDGLAAAFGEFALDKLRFEYDLADGTARFKMAEAGCQRTLATELSSRQPTVCCALRDRCLEKTDCVGAAVGITLFYDHNQPRDGIIDHLHEYYVGV</sequence>
<organism evidence="1 2">
    <name type="scientific">Colletotrichum liriopes</name>
    <dbReference type="NCBI Taxonomy" id="708192"/>
    <lineage>
        <taxon>Eukaryota</taxon>
        <taxon>Fungi</taxon>
        <taxon>Dikarya</taxon>
        <taxon>Ascomycota</taxon>
        <taxon>Pezizomycotina</taxon>
        <taxon>Sordariomycetes</taxon>
        <taxon>Hypocreomycetidae</taxon>
        <taxon>Glomerellales</taxon>
        <taxon>Glomerellaceae</taxon>
        <taxon>Colletotrichum</taxon>
        <taxon>Colletotrichum spaethianum species complex</taxon>
    </lineage>
</organism>
<protein>
    <submittedName>
        <fullName evidence="1">Uncharacterized protein</fullName>
    </submittedName>
</protein>
<proteinExistence type="predicted"/>
<dbReference type="Proteomes" id="UP001055172">
    <property type="component" value="Unassembled WGS sequence"/>
</dbReference>
<reference evidence="1 2" key="1">
    <citation type="submission" date="2021-07" db="EMBL/GenBank/DDBJ databases">
        <title>Genome data of Colletotrichum spaethianum.</title>
        <authorList>
            <person name="Utami Y.D."/>
            <person name="Hiruma K."/>
        </authorList>
    </citation>
    <scope>NUCLEOTIDE SEQUENCE [LARGE SCALE GENOMIC DNA]</scope>
    <source>
        <strain evidence="1 2">MAFF 242679</strain>
    </source>
</reference>
<evidence type="ECO:0000313" key="1">
    <source>
        <dbReference type="EMBL" id="GJC86361.1"/>
    </source>
</evidence>
<evidence type="ECO:0000313" key="2">
    <source>
        <dbReference type="Proteomes" id="UP001055172"/>
    </source>
</evidence>
<keyword evidence="2" id="KW-1185">Reference proteome</keyword>
<comment type="caution">
    <text evidence="1">The sequence shown here is derived from an EMBL/GenBank/DDBJ whole genome shotgun (WGS) entry which is preliminary data.</text>
</comment>
<gene>
    <name evidence="1" type="ORF">ColLi_09199</name>
</gene>
<dbReference type="AlphaFoldDB" id="A0AA37GU04"/>
<accession>A0AA37GU04</accession>